<name>A0A5C1AR99_9BACT</name>
<dbReference type="RefSeq" id="WP_168219466.1">
    <property type="nucleotide sequence ID" value="NZ_CP042425.1"/>
</dbReference>
<sequence length="136" mass="15380">MPTQKNSRIFDRFQQWRVRPVTLATAADAVSAVLEPIHRTALRDSPFTDLGRFDYCLGVIVRARLGLWAGVQVSDHDGRVEACPDAASRLVIQEVWLREQEQYILTHPTTLAATRYSSMSTWGQIGMSRCDEGMKQ</sequence>
<evidence type="ECO:0000313" key="2">
    <source>
        <dbReference type="Proteomes" id="UP000324974"/>
    </source>
</evidence>
<gene>
    <name evidence="1" type="ORF">PX52LOC_07836</name>
</gene>
<dbReference type="KEGG" id="lrs:PX52LOC_07836"/>
<protein>
    <submittedName>
        <fullName evidence="1">Uncharacterized protein</fullName>
    </submittedName>
</protein>
<dbReference type="AlphaFoldDB" id="A0A5C1AR99"/>
<proteinExistence type="predicted"/>
<organism evidence="1 2">
    <name type="scientific">Limnoglobus roseus</name>
    <dbReference type="NCBI Taxonomy" id="2598579"/>
    <lineage>
        <taxon>Bacteria</taxon>
        <taxon>Pseudomonadati</taxon>
        <taxon>Planctomycetota</taxon>
        <taxon>Planctomycetia</taxon>
        <taxon>Gemmatales</taxon>
        <taxon>Gemmataceae</taxon>
        <taxon>Limnoglobus</taxon>
    </lineage>
</organism>
<dbReference type="Proteomes" id="UP000324974">
    <property type="component" value="Chromosome"/>
</dbReference>
<keyword evidence="2" id="KW-1185">Reference proteome</keyword>
<reference evidence="2" key="1">
    <citation type="submission" date="2019-08" db="EMBL/GenBank/DDBJ databases">
        <title>Limnoglobus roseus gen. nov., sp. nov., a novel freshwater planctomycete with a giant genome from the family Gemmataceae.</title>
        <authorList>
            <person name="Kulichevskaya I.S."/>
            <person name="Naumoff D.G."/>
            <person name="Miroshnikov K."/>
            <person name="Ivanova A."/>
            <person name="Philippov D.A."/>
            <person name="Hakobyan A."/>
            <person name="Rijpstra I.C."/>
            <person name="Sinninghe Damste J.S."/>
            <person name="Liesack W."/>
            <person name="Dedysh S.N."/>
        </authorList>
    </citation>
    <scope>NUCLEOTIDE SEQUENCE [LARGE SCALE GENOMIC DNA]</scope>
    <source>
        <strain evidence="2">PX52</strain>
    </source>
</reference>
<dbReference type="EMBL" id="CP042425">
    <property type="protein sequence ID" value="QEL20727.1"/>
    <property type="molecule type" value="Genomic_DNA"/>
</dbReference>
<accession>A0A5C1AR99</accession>
<evidence type="ECO:0000313" key="1">
    <source>
        <dbReference type="EMBL" id="QEL20727.1"/>
    </source>
</evidence>